<dbReference type="InterPro" id="IPR035089">
    <property type="entry name" value="Phage_sheath_subtilisin"/>
</dbReference>
<evidence type="ECO:0000313" key="6">
    <source>
        <dbReference type="Proteomes" id="UP000690515"/>
    </source>
</evidence>
<feature type="domain" description="Tail sheath protein subtilisin-like" evidence="2">
    <location>
        <begin position="116"/>
        <end position="275"/>
    </location>
</feature>
<feature type="domain" description="Tail sheath protein C-terminal" evidence="3">
    <location>
        <begin position="278"/>
        <end position="378"/>
    </location>
</feature>
<dbReference type="Gene3D" id="3.40.50.11780">
    <property type="match status" value="1"/>
</dbReference>
<dbReference type="PANTHER" id="PTHR35861:SF1">
    <property type="entry name" value="PHAGE TAIL SHEATH PROTEIN"/>
    <property type="match status" value="1"/>
</dbReference>
<name>A0ABS5ZIF3_9GAMM</name>
<sequence length="386" mass="42793">MSENFLHGIEIVEDNSGPRPIRTVRSSVIGVVGTAPEADNSKFPYHTPVLIAGNIKEAAELGKTGTLPDAIKGVFDQAGAMVVVIRVPEQTEADAQKAEFLKDMSDDGAHYQGIMALLSAESTLGVTPRILVAPKFSQQFEVADKLKTVAERLRAVVIVDGPNSNDADAIKYAEQVSSERVYMVDPFVQVFNADTKNYQDQPMSPRVAGIISRTDNDLGFWWSPSNQPVNGISNLVRAVDFTLGDKNCRANLLNEKHVTTVIRKDGFRLWGNHTTSGDEKWRFLSVRRTADMINESLLRAHMWAVDQNITTLYLEHVSEGVNNYLRDLQAKGAIIGGRCYADPELNSPANIQQGKVYFNIEFTPPYPAEHITFTSHLTNEYLEELV</sequence>
<evidence type="ECO:0000259" key="2">
    <source>
        <dbReference type="Pfam" id="PF04984"/>
    </source>
</evidence>
<dbReference type="InterPro" id="IPR052042">
    <property type="entry name" value="Tail_sheath_structural"/>
</dbReference>
<reference evidence="5 6" key="1">
    <citation type="submission" date="2021-04" db="EMBL/GenBank/DDBJ databases">
        <authorList>
            <person name="Pira H."/>
            <person name="Risdian C."/>
            <person name="Wink J."/>
        </authorList>
    </citation>
    <scope>NUCLEOTIDE SEQUENCE [LARGE SCALE GENOMIC DNA]</scope>
    <source>
        <strain evidence="5 6">WH53</strain>
    </source>
</reference>
<proteinExistence type="inferred from homology"/>
<comment type="caution">
    <text evidence="5">The sequence shown here is derived from an EMBL/GenBank/DDBJ whole genome shotgun (WGS) entry which is preliminary data.</text>
</comment>
<dbReference type="Pfam" id="PF17482">
    <property type="entry name" value="Phage_sheath_1C"/>
    <property type="match status" value="1"/>
</dbReference>
<evidence type="ECO:0000313" key="5">
    <source>
        <dbReference type="EMBL" id="MBU2713638.1"/>
    </source>
</evidence>
<evidence type="ECO:0000259" key="4">
    <source>
        <dbReference type="Pfam" id="PF22671"/>
    </source>
</evidence>
<dbReference type="Pfam" id="PF04984">
    <property type="entry name" value="Phage_sheath_1"/>
    <property type="match status" value="1"/>
</dbReference>
<feature type="domain" description="Tail sheath protein Gp18-like" evidence="4">
    <location>
        <begin position="28"/>
        <end position="87"/>
    </location>
</feature>
<dbReference type="Proteomes" id="UP000690515">
    <property type="component" value="Unassembled WGS sequence"/>
</dbReference>
<organism evidence="5 6">
    <name type="scientific">Zooshikella harenae</name>
    <dbReference type="NCBI Taxonomy" id="2827238"/>
    <lineage>
        <taxon>Bacteria</taxon>
        <taxon>Pseudomonadati</taxon>
        <taxon>Pseudomonadota</taxon>
        <taxon>Gammaproteobacteria</taxon>
        <taxon>Oceanospirillales</taxon>
        <taxon>Zooshikellaceae</taxon>
        <taxon>Zooshikella</taxon>
    </lineage>
</organism>
<dbReference type="PANTHER" id="PTHR35861">
    <property type="match status" value="1"/>
</dbReference>
<dbReference type="Pfam" id="PF22671">
    <property type="entry name" value="Gp18_domIII_N"/>
    <property type="match status" value="1"/>
</dbReference>
<dbReference type="EMBL" id="JAGSOY010000093">
    <property type="protein sequence ID" value="MBU2713638.1"/>
    <property type="molecule type" value="Genomic_DNA"/>
</dbReference>
<dbReference type="InterPro" id="IPR054564">
    <property type="entry name" value="Gp18_domIII_N"/>
</dbReference>
<evidence type="ECO:0000259" key="3">
    <source>
        <dbReference type="Pfam" id="PF17482"/>
    </source>
</evidence>
<evidence type="ECO:0000256" key="1">
    <source>
        <dbReference type="ARBA" id="ARBA00008005"/>
    </source>
</evidence>
<dbReference type="RefSeq" id="WP_215821922.1">
    <property type="nucleotide sequence ID" value="NZ_JAGSOY010000093.1"/>
</dbReference>
<gene>
    <name evidence="5" type="ORF">KCG35_21495</name>
</gene>
<accession>A0ABS5ZIF3</accession>
<dbReference type="InterPro" id="IPR020287">
    <property type="entry name" value="Tail_sheath_C"/>
</dbReference>
<comment type="similarity">
    <text evidence="1">Belongs to the myoviridae tail sheath protein family.</text>
</comment>
<keyword evidence="6" id="KW-1185">Reference proteome</keyword>
<protein>
    <submittedName>
        <fullName evidence="5">Phage tail sheath subtilisin-like domain-containing protein</fullName>
    </submittedName>
</protein>